<organism evidence="1">
    <name type="scientific">Cuerna arida</name>
    <dbReference type="NCBI Taxonomy" id="1464854"/>
    <lineage>
        <taxon>Eukaryota</taxon>
        <taxon>Metazoa</taxon>
        <taxon>Ecdysozoa</taxon>
        <taxon>Arthropoda</taxon>
        <taxon>Hexapoda</taxon>
        <taxon>Insecta</taxon>
        <taxon>Pterygota</taxon>
        <taxon>Neoptera</taxon>
        <taxon>Paraneoptera</taxon>
        <taxon>Hemiptera</taxon>
        <taxon>Auchenorrhyncha</taxon>
        <taxon>Membracoidea</taxon>
        <taxon>Cicadellidae</taxon>
        <taxon>Cicadellinae</taxon>
        <taxon>Proconiini</taxon>
        <taxon>Cuerna</taxon>
    </lineage>
</organism>
<proteinExistence type="predicted"/>
<protein>
    <submittedName>
        <fullName evidence="1">Uncharacterized protein</fullName>
    </submittedName>
</protein>
<reference evidence="1" key="1">
    <citation type="submission" date="2015-11" db="EMBL/GenBank/DDBJ databases">
        <title>De novo transcriptome assembly of four potential Pierce s Disease insect vectors from Arizona vineyards.</title>
        <authorList>
            <person name="Tassone E.E."/>
        </authorList>
    </citation>
    <scope>NUCLEOTIDE SEQUENCE</scope>
</reference>
<evidence type="ECO:0000313" key="1">
    <source>
        <dbReference type="EMBL" id="JAS52558.1"/>
    </source>
</evidence>
<name>A0A1B6FQT8_9HEMI</name>
<sequence>NSLPKQLKMVNKDCFFENDKGRLVCLNCDHDVPANFGSIKSHLLGIKHVTNTKKLQNSKKTAKIFEDVLLTELAERDVLLRYCKKNLIRFNDYYLCNMCNTCICRSGTNEVIKGNVIRHVNGNLHLAKHKEALLCKLLYSDEIVKINRTILRMKNNQIVCTLCNACIQASVIEKNLRQSLIDHLKGYKHKINKTKKQK</sequence>
<dbReference type="EMBL" id="GECZ01017211">
    <property type="protein sequence ID" value="JAS52558.1"/>
    <property type="molecule type" value="Transcribed_RNA"/>
</dbReference>
<gene>
    <name evidence="1" type="ORF">g.7782</name>
</gene>
<feature type="non-terminal residue" evidence="1">
    <location>
        <position position="198"/>
    </location>
</feature>
<accession>A0A1B6FQT8</accession>
<dbReference type="AlphaFoldDB" id="A0A1B6FQT8"/>
<feature type="non-terminal residue" evidence="1">
    <location>
        <position position="1"/>
    </location>
</feature>